<dbReference type="Gramene" id="SIN_1017739.t">
    <property type="protein sequence ID" value="SIN_1017739.t"/>
    <property type="gene ID" value="SIN_1017739"/>
</dbReference>
<dbReference type="CDD" id="cd06558">
    <property type="entry name" value="crotonase-like"/>
    <property type="match status" value="1"/>
</dbReference>
<comment type="similarity">
    <text evidence="2">Belongs to the enoyl-CoA hydratase/isomerase family.</text>
</comment>
<dbReference type="GeneID" id="105172215"/>
<reference evidence="5" key="1">
    <citation type="submission" date="2025-08" db="UniProtKB">
        <authorList>
            <consortium name="RefSeq"/>
        </authorList>
    </citation>
    <scope>IDENTIFICATION</scope>
</reference>
<dbReference type="FunFam" id="3.90.226.10:FF:000027">
    <property type="entry name" value="Probable 3-hydroxyisobutyryl-CoA hydrolase 2"/>
    <property type="match status" value="1"/>
</dbReference>
<dbReference type="Pfam" id="PF16113">
    <property type="entry name" value="ECH_2"/>
    <property type="match status" value="1"/>
</dbReference>
<dbReference type="GO" id="GO:0006574">
    <property type="term" value="P:L-valine catabolic process"/>
    <property type="evidence" value="ECO:0007669"/>
    <property type="project" value="UniProtKB-UniRule"/>
</dbReference>
<evidence type="ECO:0000259" key="3">
    <source>
        <dbReference type="Pfam" id="PF16113"/>
    </source>
</evidence>
<feature type="domain" description="Enoyl-CoA hydratase/isomerase" evidence="3">
    <location>
        <begin position="23"/>
        <end position="356"/>
    </location>
</feature>
<dbReference type="EC" id="3.1.2.4" evidence="2"/>
<keyword evidence="4" id="KW-1185">Reference proteome</keyword>
<comment type="function">
    <text evidence="2">Hydrolyzes 3-hydroxyisobutyryl-CoA (HIBYL-CoA), a saline catabolite. Has high activity toward isobutyryl-CoA. Could be an isobutyryl-CoA dehydrogenase that functions in valine catabolism.</text>
</comment>
<dbReference type="AlphaFoldDB" id="A0A6I9TZT8"/>
<organism evidence="4 5">
    <name type="scientific">Sesamum indicum</name>
    <name type="common">Oriental sesame</name>
    <name type="synonym">Sesamum orientale</name>
    <dbReference type="NCBI Taxonomy" id="4182"/>
    <lineage>
        <taxon>Eukaryota</taxon>
        <taxon>Viridiplantae</taxon>
        <taxon>Streptophyta</taxon>
        <taxon>Embryophyta</taxon>
        <taxon>Tracheophyta</taxon>
        <taxon>Spermatophyta</taxon>
        <taxon>Magnoliopsida</taxon>
        <taxon>eudicotyledons</taxon>
        <taxon>Gunneridae</taxon>
        <taxon>Pentapetalae</taxon>
        <taxon>asterids</taxon>
        <taxon>lamiids</taxon>
        <taxon>Lamiales</taxon>
        <taxon>Pedaliaceae</taxon>
        <taxon>Sesamum</taxon>
    </lineage>
</organism>
<evidence type="ECO:0000256" key="2">
    <source>
        <dbReference type="RuleBase" id="RU369070"/>
    </source>
</evidence>
<gene>
    <name evidence="5" type="primary">LOC105172215</name>
</gene>
<dbReference type="Proteomes" id="UP000504604">
    <property type="component" value="Linkage group LG10"/>
</dbReference>
<accession>A0A6I9TZT8</accession>
<keyword evidence="1 2" id="KW-0378">Hydrolase</keyword>
<dbReference type="InterPro" id="IPR029045">
    <property type="entry name" value="ClpP/crotonase-like_dom_sf"/>
</dbReference>
<dbReference type="PANTHER" id="PTHR43176:SF6">
    <property type="entry name" value="3-HYDROXYISOBUTYRYL-COA HYDROLASE"/>
    <property type="match status" value="1"/>
</dbReference>
<evidence type="ECO:0000313" key="5">
    <source>
        <dbReference type="RefSeq" id="XP_011091888.1"/>
    </source>
</evidence>
<dbReference type="Gene3D" id="3.90.226.10">
    <property type="entry name" value="2-enoyl-CoA Hydratase, Chain A, domain 1"/>
    <property type="match status" value="1"/>
</dbReference>
<name>A0A6I9TZT8_SESIN</name>
<dbReference type="NCBIfam" id="NF004127">
    <property type="entry name" value="PRK05617.1"/>
    <property type="match status" value="1"/>
</dbReference>
<evidence type="ECO:0000313" key="4">
    <source>
        <dbReference type="Proteomes" id="UP000504604"/>
    </source>
</evidence>
<protein>
    <recommendedName>
        <fullName evidence="2">3-hydroxyisobutyryl-CoA hydrolase</fullName>
        <shortName evidence="2">HIB-CoA hydrolase</shortName>
        <shortName evidence="2">HIBYL-CoA-H</shortName>
        <ecNumber evidence="2">3.1.2.4</ecNumber>
    </recommendedName>
    <alternativeName>
        <fullName evidence="2">3-hydroxyisobutyryl-coenzyme A hydrolase</fullName>
    </alternativeName>
</protein>
<sequence>MASLLSFDRDLNQVLFEGKHWLRKVVLNRPEQMNSLTHEMVSEMKRALEDYEVDDTIKLVMLTGQGKAFCAGGDVVRSIQLVSIGHWSLTAMFYRKQLLLDYLIATYKKPLVIVMNGAVMGGGAGLSMNASFRVVTENTVFAMPEASIGLYPDVGASYFLSRLPAHFGEYLGLTGSRISGAEMLECGLATHFVFSKDLKSMEDELGEAVYKDVSTIASTLEKFAHKPNLKEDSALTRLDIINKCLSKKTVEDILSSLETEVESCKDKWMVKAINSIKYASPTSLKIFLRSIREGRSLTMEECLRHDYTIVRHMLRRTLHNDFFEGSRAMFFDKDKRPKWKPPRLEEVSEEFVKNFFIGADNDEDWNNLELPDRNRKMKISKL</sequence>
<comment type="pathway">
    <text evidence="2">Amino-acid degradation; L-valine degradation.</text>
</comment>
<evidence type="ECO:0000256" key="1">
    <source>
        <dbReference type="ARBA" id="ARBA00022801"/>
    </source>
</evidence>
<dbReference type="PANTHER" id="PTHR43176">
    <property type="entry name" value="3-HYDROXYISOBUTYRYL-COA HYDROLASE-RELATED"/>
    <property type="match status" value="1"/>
</dbReference>
<dbReference type="KEGG" id="sind:105172215"/>
<dbReference type="InterPro" id="IPR045004">
    <property type="entry name" value="ECH_dom"/>
</dbReference>
<dbReference type="GO" id="GO:0003860">
    <property type="term" value="F:3-hydroxyisobutyryl-CoA hydrolase activity"/>
    <property type="evidence" value="ECO:0007669"/>
    <property type="project" value="UniProtKB-UniRule"/>
</dbReference>
<dbReference type="SUPFAM" id="SSF52096">
    <property type="entry name" value="ClpP/crotonase"/>
    <property type="match status" value="1"/>
</dbReference>
<dbReference type="OrthoDB" id="16820at2759"/>
<dbReference type="InterPro" id="IPR032259">
    <property type="entry name" value="HIBYL-CoA-H"/>
</dbReference>
<proteinExistence type="inferred from homology"/>
<comment type="catalytic activity">
    <reaction evidence="2">
        <text>3-hydroxy-2-methylpropanoyl-CoA + H2O = 3-hydroxy-2-methylpropanoate + CoA + H(+)</text>
        <dbReference type="Rhea" id="RHEA:20888"/>
        <dbReference type="ChEBI" id="CHEBI:11805"/>
        <dbReference type="ChEBI" id="CHEBI:15377"/>
        <dbReference type="ChEBI" id="CHEBI:15378"/>
        <dbReference type="ChEBI" id="CHEBI:57287"/>
        <dbReference type="ChEBI" id="CHEBI:57340"/>
        <dbReference type="EC" id="3.1.2.4"/>
    </reaction>
</comment>
<dbReference type="RefSeq" id="XP_011091888.1">
    <property type="nucleotide sequence ID" value="XM_011093586.2"/>
</dbReference>
<dbReference type="InParanoid" id="A0A6I9TZT8"/>